<feature type="domain" description="VWFA" evidence="4">
    <location>
        <begin position="42"/>
        <end position="221"/>
    </location>
</feature>
<dbReference type="InterPro" id="IPR036465">
    <property type="entry name" value="vWFA_dom_sf"/>
</dbReference>
<evidence type="ECO:0000313" key="5">
    <source>
        <dbReference type="EMBL" id="CAF1923614.1"/>
    </source>
</evidence>
<dbReference type="PROSITE" id="PS51450">
    <property type="entry name" value="LRR"/>
    <property type="match status" value="1"/>
</dbReference>
<comment type="caution">
    <text evidence="5">The sequence shown here is derived from an EMBL/GenBank/DDBJ whole genome shotgun (WGS) entry which is preliminary data.</text>
</comment>
<dbReference type="Pfam" id="PF23598">
    <property type="entry name" value="LRR_14"/>
    <property type="match status" value="1"/>
</dbReference>
<dbReference type="GO" id="GO:0005737">
    <property type="term" value="C:cytoplasm"/>
    <property type="evidence" value="ECO:0007669"/>
    <property type="project" value="TreeGrafter"/>
</dbReference>
<dbReference type="SUPFAM" id="SSF52058">
    <property type="entry name" value="L domain-like"/>
    <property type="match status" value="1"/>
</dbReference>
<dbReference type="PROSITE" id="PS50234">
    <property type="entry name" value="VWFA"/>
    <property type="match status" value="1"/>
</dbReference>
<dbReference type="AlphaFoldDB" id="A0A816KDF3"/>
<dbReference type="CDD" id="cd00198">
    <property type="entry name" value="vWFA"/>
    <property type="match status" value="1"/>
</dbReference>
<gene>
    <name evidence="5" type="ORF">MBJ925_LOCUS2896</name>
</gene>
<accession>A0A816KDF3</accession>
<keyword evidence="1" id="KW-0433">Leucine-rich repeat</keyword>
<feature type="chain" id="PRO_5032305608" description="VWFA domain-containing protein" evidence="3">
    <location>
        <begin position="27"/>
        <end position="684"/>
    </location>
</feature>
<dbReference type="InterPro" id="IPR055414">
    <property type="entry name" value="LRR_R13L4/SHOC2-like"/>
</dbReference>
<evidence type="ECO:0000256" key="1">
    <source>
        <dbReference type="ARBA" id="ARBA00022614"/>
    </source>
</evidence>
<name>A0A816KDF3_9BILA</name>
<dbReference type="PANTHER" id="PTHR48051:SF1">
    <property type="entry name" value="RAS SUPPRESSOR PROTEIN 1"/>
    <property type="match status" value="1"/>
</dbReference>
<dbReference type="Gene3D" id="3.80.10.10">
    <property type="entry name" value="Ribonuclease Inhibitor"/>
    <property type="match status" value="1"/>
</dbReference>
<evidence type="ECO:0000256" key="3">
    <source>
        <dbReference type="SAM" id="SignalP"/>
    </source>
</evidence>
<proteinExistence type="predicted"/>
<dbReference type="SMART" id="SM00364">
    <property type="entry name" value="LRR_BAC"/>
    <property type="match status" value="3"/>
</dbReference>
<dbReference type="Gene3D" id="3.40.50.410">
    <property type="entry name" value="von Willebrand factor, type A domain"/>
    <property type="match status" value="1"/>
</dbReference>
<dbReference type="PANTHER" id="PTHR48051">
    <property type="match status" value="1"/>
</dbReference>
<dbReference type="SUPFAM" id="SSF53300">
    <property type="entry name" value="vWA-like"/>
    <property type="match status" value="1"/>
</dbReference>
<dbReference type="InterPro" id="IPR050216">
    <property type="entry name" value="LRR_domain-containing"/>
</dbReference>
<dbReference type="InterPro" id="IPR032675">
    <property type="entry name" value="LRR_dom_sf"/>
</dbReference>
<dbReference type="Proteomes" id="UP000663824">
    <property type="component" value="Unassembled WGS sequence"/>
</dbReference>
<dbReference type="InterPro" id="IPR003591">
    <property type="entry name" value="Leu-rich_rpt_typical-subtyp"/>
</dbReference>
<sequence>MFNLKYFTSLKVVIGLMALLATEVKAKSTRAYVNPLNGKAVDLFIVVDESNAYMNSMHLGLVKTALNEIATELNPAGSSPFFGVYFYGATQAIETVVPFKTSLASSLKTYLEKKQYATAQTSPSTLNMALDAVKRDCLAQCRPIVPRVTVVISNLPDYTARATIRQLEKDSSMTVIVVGIGSTATATIMNQLATYPAKYYAIPVSTYYELIMASPHIGSTISDVPRNLNISNALHIPTTTNGVYHTVQLNTQSHATTNDMIIMFSSNCPSCSVFGSLSEPNPTSTNTVANTNRRSFFAYSGYPNSIYYFRVPKDTGRFFLSFLANGMSGVNIWKNINEMKECIIPVILVCLLRIEWTTTSKSNSDIRNSSSLNCSQYTDDDEILVSFPFHVDMNPLTRMLTKTNGLMNDEGHIYHLNIINQKFFPLTIFCLKHLQQLYIRNMSFHNTNHRLPSEIDRLASTLISLSIYNSRLTHLSEQISRLKHLQSLELVNTNLMELPYSIGNLSSLTFLYLANNQLSSLPDTIKKLPVLSQVVLKNNLYLRSIQSLNGLPNLKGLQINNCPIEQLPMNLPYLTDLQMSKSNLSHLIGIRTLGYKTKNNKYFYFNNNHIQSIPPQIKYVNNLYFLNLNYNHLITLPLDIFNIATLHYLYIQNNHFSDNELKKIVAKFTVTHPYMTLYYTKSNS</sequence>
<dbReference type="EMBL" id="CAJNRE010000182">
    <property type="protein sequence ID" value="CAF1923614.1"/>
    <property type="molecule type" value="Genomic_DNA"/>
</dbReference>
<protein>
    <recommendedName>
        <fullName evidence="4">VWFA domain-containing protein</fullName>
    </recommendedName>
</protein>
<organism evidence="5 6">
    <name type="scientific">Rotaria magnacalcarata</name>
    <dbReference type="NCBI Taxonomy" id="392030"/>
    <lineage>
        <taxon>Eukaryota</taxon>
        <taxon>Metazoa</taxon>
        <taxon>Spiralia</taxon>
        <taxon>Gnathifera</taxon>
        <taxon>Rotifera</taxon>
        <taxon>Eurotatoria</taxon>
        <taxon>Bdelloidea</taxon>
        <taxon>Philodinida</taxon>
        <taxon>Philodinidae</taxon>
        <taxon>Rotaria</taxon>
    </lineage>
</organism>
<feature type="signal peptide" evidence="3">
    <location>
        <begin position="1"/>
        <end position="26"/>
    </location>
</feature>
<reference evidence="5" key="1">
    <citation type="submission" date="2021-02" db="EMBL/GenBank/DDBJ databases">
        <authorList>
            <person name="Nowell W R."/>
        </authorList>
    </citation>
    <scope>NUCLEOTIDE SEQUENCE</scope>
</reference>
<dbReference type="InterPro" id="IPR002035">
    <property type="entry name" value="VWF_A"/>
</dbReference>
<evidence type="ECO:0000259" key="4">
    <source>
        <dbReference type="PROSITE" id="PS50234"/>
    </source>
</evidence>
<evidence type="ECO:0000313" key="6">
    <source>
        <dbReference type="Proteomes" id="UP000663824"/>
    </source>
</evidence>
<keyword evidence="2" id="KW-0677">Repeat</keyword>
<keyword evidence="3" id="KW-0732">Signal</keyword>
<evidence type="ECO:0000256" key="2">
    <source>
        <dbReference type="ARBA" id="ARBA00022737"/>
    </source>
</evidence>
<dbReference type="InterPro" id="IPR001611">
    <property type="entry name" value="Leu-rich_rpt"/>
</dbReference>
<dbReference type="SMART" id="SM00369">
    <property type="entry name" value="LRR_TYP"/>
    <property type="match status" value="4"/>
</dbReference>